<dbReference type="RefSeq" id="WP_132821597.1">
    <property type="nucleotide sequence ID" value="NZ_SMKI01000519.1"/>
</dbReference>
<organism evidence="1 2">
    <name type="scientific">Streptomyces hainanensis</name>
    <dbReference type="NCBI Taxonomy" id="402648"/>
    <lineage>
        <taxon>Bacteria</taxon>
        <taxon>Bacillati</taxon>
        <taxon>Actinomycetota</taxon>
        <taxon>Actinomycetes</taxon>
        <taxon>Kitasatosporales</taxon>
        <taxon>Streptomycetaceae</taxon>
        <taxon>Streptomyces</taxon>
    </lineage>
</organism>
<dbReference type="OrthoDB" id="9831309at2"/>
<dbReference type="AlphaFoldDB" id="A0A4R4SL94"/>
<accession>A0A4R4SL94</accession>
<protein>
    <submittedName>
        <fullName evidence="1">Uncharacterized protein</fullName>
    </submittedName>
</protein>
<sequence length="173" mass="17899">MTPADPANSPTDGERYSAALTALGFPVEAGLASPPDLARLLLEATEVRVRNEETVDGRIALPALPDLTGPDGGQVVLERLIMSHYRAIRLAHGVTPLGTAMREAVGEGGVGEIWRLAAETAQALEATLAFLISVSVPEVDTAAAGKQLRLATDRLAAAGETAAQIRATAPNEG</sequence>
<evidence type="ECO:0000313" key="1">
    <source>
        <dbReference type="EMBL" id="TDC64418.1"/>
    </source>
</evidence>
<reference evidence="1 2" key="1">
    <citation type="submission" date="2019-03" db="EMBL/GenBank/DDBJ databases">
        <title>Draft genome sequences of novel Actinobacteria.</title>
        <authorList>
            <person name="Sahin N."/>
            <person name="Ay H."/>
            <person name="Saygin H."/>
        </authorList>
    </citation>
    <scope>NUCLEOTIDE SEQUENCE [LARGE SCALE GENOMIC DNA]</scope>
    <source>
        <strain evidence="1 2">DSM 41900</strain>
    </source>
</reference>
<proteinExistence type="predicted"/>
<keyword evidence="2" id="KW-1185">Reference proteome</keyword>
<gene>
    <name evidence="1" type="ORF">E1283_31555</name>
</gene>
<dbReference type="EMBL" id="SMKI01000519">
    <property type="protein sequence ID" value="TDC64418.1"/>
    <property type="molecule type" value="Genomic_DNA"/>
</dbReference>
<name>A0A4R4SL94_9ACTN</name>
<comment type="caution">
    <text evidence="1">The sequence shown here is derived from an EMBL/GenBank/DDBJ whole genome shotgun (WGS) entry which is preliminary data.</text>
</comment>
<dbReference type="Proteomes" id="UP000295345">
    <property type="component" value="Unassembled WGS sequence"/>
</dbReference>
<evidence type="ECO:0000313" key="2">
    <source>
        <dbReference type="Proteomes" id="UP000295345"/>
    </source>
</evidence>